<accession>A0A1G6L962</accession>
<evidence type="ECO:0000313" key="3">
    <source>
        <dbReference type="Proteomes" id="UP000199387"/>
    </source>
</evidence>
<dbReference type="RefSeq" id="WP_091568106.1">
    <property type="nucleotide sequence ID" value="NZ_FMZA01000007.1"/>
</dbReference>
<dbReference type="EMBL" id="FMZA01000007">
    <property type="protein sequence ID" value="SDC39849.1"/>
    <property type="molecule type" value="Genomic_DNA"/>
</dbReference>
<evidence type="ECO:0000256" key="1">
    <source>
        <dbReference type="SAM" id="SignalP"/>
    </source>
</evidence>
<keyword evidence="1" id="KW-0732">Signal</keyword>
<sequence length="87" mass="9681">MNRWMKGLRFSALAMTLTFAGGAFSPSTVSANSLQTDTGIAIASEDEDENAQLRVGVAGWALLQRMMKRTVKQILERLYLLRMKAMN</sequence>
<organism evidence="2 3">
    <name type="scientific">Melghirimyces thermohalophilus</name>
    <dbReference type="NCBI Taxonomy" id="1236220"/>
    <lineage>
        <taxon>Bacteria</taxon>
        <taxon>Bacillati</taxon>
        <taxon>Bacillota</taxon>
        <taxon>Bacilli</taxon>
        <taxon>Bacillales</taxon>
        <taxon>Thermoactinomycetaceae</taxon>
        <taxon>Melghirimyces</taxon>
    </lineage>
</organism>
<feature type="chain" id="PRO_5038860124" evidence="1">
    <location>
        <begin position="26"/>
        <end position="87"/>
    </location>
</feature>
<keyword evidence="3" id="KW-1185">Reference proteome</keyword>
<gene>
    <name evidence="2" type="ORF">SAMN04488112_107119</name>
</gene>
<reference evidence="2 3" key="1">
    <citation type="submission" date="2016-10" db="EMBL/GenBank/DDBJ databases">
        <authorList>
            <person name="de Groot N.N."/>
        </authorList>
    </citation>
    <scope>NUCLEOTIDE SEQUENCE [LARGE SCALE GENOMIC DNA]</scope>
    <source>
        <strain evidence="2 3">DSM 45514</strain>
    </source>
</reference>
<protein>
    <submittedName>
        <fullName evidence="2">Uncharacterized protein</fullName>
    </submittedName>
</protein>
<dbReference type="Proteomes" id="UP000199387">
    <property type="component" value="Unassembled WGS sequence"/>
</dbReference>
<dbReference type="AlphaFoldDB" id="A0A1G6L962"/>
<evidence type="ECO:0000313" key="2">
    <source>
        <dbReference type="EMBL" id="SDC39849.1"/>
    </source>
</evidence>
<feature type="signal peptide" evidence="1">
    <location>
        <begin position="1"/>
        <end position="25"/>
    </location>
</feature>
<dbReference type="OrthoDB" id="9978863at2"/>
<proteinExistence type="predicted"/>
<name>A0A1G6L962_9BACL</name>